<keyword evidence="5 6" id="KW-0472">Membrane</keyword>
<feature type="transmembrane region" description="Helical" evidence="6">
    <location>
        <begin position="42"/>
        <end position="65"/>
    </location>
</feature>
<comment type="similarity">
    <text evidence="2">Belongs to the TMEM19 family.</text>
</comment>
<organism evidence="7 8">
    <name type="scientific">Chaetoceros tenuissimus</name>
    <dbReference type="NCBI Taxonomy" id="426638"/>
    <lineage>
        <taxon>Eukaryota</taxon>
        <taxon>Sar</taxon>
        <taxon>Stramenopiles</taxon>
        <taxon>Ochrophyta</taxon>
        <taxon>Bacillariophyta</taxon>
        <taxon>Coscinodiscophyceae</taxon>
        <taxon>Chaetocerotophycidae</taxon>
        <taxon>Chaetocerotales</taxon>
        <taxon>Chaetocerotaceae</taxon>
        <taxon>Chaetoceros</taxon>
    </lineage>
</organism>
<dbReference type="EMBL" id="BLLK01000047">
    <property type="protein sequence ID" value="GFH54074.1"/>
    <property type="molecule type" value="Genomic_DNA"/>
</dbReference>
<dbReference type="PANTHER" id="PTHR13353">
    <property type="entry name" value="TRANSMEMBRANE PROTEIN 19"/>
    <property type="match status" value="1"/>
</dbReference>
<keyword evidence="8" id="KW-1185">Reference proteome</keyword>
<evidence type="ECO:0000256" key="5">
    <source>
        <dbReference type="ARBA" id="ARBA00023136"/>
    </source>
</evidence>
<accession>A0AAD3D0W0</accession>
<evidence type="ECO:0008006" key="9">
    <source>
        <dbReference type="Google" id="ProtNLM"/>
    </source>
</evidence>
<proteinExistence type="inferred from homology"/>
<evidence type="ECO:0000313" key="7">
    <source>
        <dbReference type="EMBL" id="GFH54074.1"/>
    </source>
</evidence>
<dbReference type="Pfam" id="PF01940">
    <property type="entry name" value="DUF92"/>
    <property type="match status" value="1"/>
</dbReference>
<dbReference type="PANTHER" id="PTHR13353:SF5">
    <property type="entry name" value="TRANSMEMBRANE PROTEIN 19"/>
    <property type="match status" value="1"/>
</dbReference>
<evidence type="ECO:0000256" key="2">
    <source>
        <dbReference type="ARBA" id="ARBA00009012"/>
    </source>
</evidence>
<keyword evidence="3 6" id="KW-0812">Transmembrane</keyword>
<sequence>MNQLKADMGKNRIDIFRKEFMAVKSPTSLNLSLDMTSLSETLFSTTSTVPLSAAFGINAILFALLKSKLEKLLTPEGFFHSLALGTFLWNTTGWQGWTTCVLYLGLGSLVTKVKFQEKEAKGIAEGRGGRRGPENVWGSAATGLICAATSVQVNPFIVESSPLFGFLTYDLLILAYVSSLATKLADTFASEIGKAYGKTTFLITTLERVEPGTEGAISLEGTLAAAVGGCLLPIYATSIGFLDGGLTSIAIATFSAFMATNAESLIGATLQGKKGLEWMTNEVVNFINTVIGASIAIAVGSFVV</sequence>
<evidence type="ECO:0000313" key="8">
    <source>
        <dbReference type="Proteomes" id="UP001054902"/>
    </source>
</evidence>
<comment type="subcellular location">
    <subcellularLocation>
        <location evidence="1">Membrane</location>
        <topology evidence="1">Multi-pass membrane protein</topology>
    </subcellularLocation>
</comment>
<evidence type="ECO:0000256" key="3">
    <source>
        <dbReference type="ARBA" id="ARBA00022692"/>
    </source>
</evidence>
<evidence type="ECO:0000256" key="1">
    <source>
        <dbReference type="ARBA" id="ARBA00004141"/>
    </source>
</evidence>
<name>A0AAD3D0W0_9STRA</name>
<dbReference type="GO" id="GO:0016020">
    <property type="term" value="C:membrane"/>
    <property type="evidence" value="ECO:0007669"/>
    <property type="project" value="UniProtKB-SubCell"/>
</dbReference>
<gene>
    <name evidence="7" type="ORF">CTEN210_10550</name>
</gene>
<evidence type="ECO:0000256" key="4">
    <source>
        <dbReference type="ARBA" id="ARBA00022989"/>
    </source>
</evidence>
<keyword evidence="4 6" id="KW-1133">Transmembrane helix</keyword>
<protein>
    <recommendedName>
        <fullName evidence="9">TIGR00297 family protein</fullName>
    </recommendedName>
</protein>
<dbReference type="Proteomes" id="UP001054902">
    <property type="component" value="Unassembled WGS sequence"/>
</dbReference>
<dbReference type="AlphaFoldDB" id="A0AAD3D0W0"/>
<comment type="caution">
    <text evidence="7">The sequence shown here is derived from an EMBL/GenBank/DDBJ whole genome shotgun (WGS) entry which is preliminary data.</text>
</comment>
<dbReference type="InterPro" id="IPR002794">
    <property type="entry name" value="DUF92_TMEM19"/>
</dbReference>
<feature type="transmembrane region" description="Helical" evidence="6">
    <location>
        <begin position="283"/>
        <end position="303"/>
    </location>
</feature>
<evidence type="ECO:0000256" key="6">
    <source>
        <dbReference type="SAM" id="Phobius"/>
    </source>
</evidence>
<dbReference type="NCBIfam" id="TIGR00297">
    <property type="entry name" value="TIGR00297 family protein"/>
    <property type="match status" value="1"/>
</dbReference>
<reference evidence="7 8" key="1">
    <citation type="journal article" date="2021" name="Sci. Rep.">
        <title>The genome of the diatom Chaetoceros tenuissimus carries an ancient integrated fragment of an extant virus.</title>
        <authorList>
            <person name="Hongo Y."/>
            <person name="Kimura K."/>
            <person name="Takaki Y."/>
            <person name="Yoshida Y."/>
            <person name="Baba S."/>
            <person name="Kobayashi G."/>
            <person name="Nagasaki K."/>
            <person name="Hano T."/>
            <person name="Tomaru Y."/>
        </authorList>
    </citation>
    <scope>NUCLEOTIDE SEQUENCE [LARGE SCALE GENOMIC DNA]</scope>
    <source>
        <strain evidence="7 8">NIES-3715</strain>
    </source>
</reference>
<feature type="transmembrane region" description="Helical" evidence="6">
    <location>
        <begin position="96"/>
        <end position="115"/>
    </location>
</feature>